<dbReference type="InterPro" id="IPR047784">
    <property type="entry name" value="TrgA"/>
</dbReference>
<dbReference type="Proteomes" id="UP001652503">
    <property type="component" value="Unassembled WGS sequence"/>
</dbReference>
<keyword evidence="1" id="KW-0472">Membrane</keyword>
<feature type="transmembrane region" description="Helical" evidence="1">
    <location>
        <begin position="33"/>
        <end position="53"/>
    </location>
</feature>
<dbReference type="RefSeq" id="WP_263720949.1">
    <property type="nucleotide sequence ID" value="NZ_JAOWLA010000005.1"/>
</dbReference>
<evidence type="ECO:0000313" key="2">
    <source>
        <dbReference type="EMBL" id="MCV2864430.1"/>
    </source>
</evidence>
<evidence type="ECO:0000256" key="1">
    <source>
        <dbReference type="SAM" id="Phobius"/>
    </source>
</evidence>
<name>A0ABT2Z054_9RHOB</name>
<accession>A0ABT2Z054</accession>
<proteinExistence type="predicted"/>
<dbReference type="NCBIfam" id="NF033773">
    <property type="entry name" value="tellur_TrgA"/>
    <property type="match status" value="1"/>
</dbReference>
<keyword evidence="1" id="KW-1133">Transmembrane helix</keyword>
<evidence type="ECO:0000313" key="3">
    <source>
        <dbReference type="Proteomes" id="UP001652503"/>
    </source>
</evidence>
<protein>
    <submittedName>
        <fullName evidence="2">TrgA family protein</fullName>
    </submittedName>
</protein>
<comment type="caution">
    <text evidence="2">The sequence shown here is derived from an EMBL/GenBank/DDBJ whole genome shotgun (WGS) entry which is preliminary data.</text>
</comment>
<feature type="transmembrane region" description="Helical" evidence="1">
    <location>
        <begin position="65"/>
        <end position="85"/>
    </location>
</feature>
<sequence>MPTAAKLFGAMAFALMAFFTAEIVKPHMPESTNFGYMSAVAALVGVVCGWMVMGPTAGKGYYQSVGAGMKTAVVTAAWALFIFAFEAMLRQTMRNMYDGPMEAVVDVARFFVDYGAYLFFPDVATVLLVGGGLAGMLTEWAAKRWK</sequence>
<feature type="transmembrane region" description="Helical" evidence="1">
    <location>
        <begin position="114"/>
        <end position="137"/>
    </location>
</feature>
<gene>
    <name evidence="2" type="ORF">OE647_06715</name>
</gene>
<reference evidence="2 3" key="1">
    <citation type="submission" date="2022-10" db="EMBL/GenBank/DDBJ databases">
        <title>Defluviimonas sp. nov., isolated from ocean surface water.</title>
        <authorList>
            <person name="He W."/>
            <person name="Wang L."/>
            <person name="Zhang D.-F."/>
        </authorList>
    </citation>
    <scope>NUCLEOTIDE SEQUENCE [LARGE SCALE GENOMIC DNA]</scope>
    <source>
        <strain evidence="2 3">WL0075</strain>
    </source>
</reference>
<keyword evidence="3" id="KW-1185">Reference proteome</keyword>
<keyword evidence="1" id="KW-0812">Transmembrane</keyword>
<dbReference type="EMBL" id="JAOWLA010000005">
    <property type="protein sequence ID" value="MCV2864430.1"/>
    <property type="molecule type" value="Genomic_DNA"/>
</dbReference>
<organism evidence="2 3">
    <name type="scientific">Albidovulum sediminicola</name>
    <dbReference type="NCBI Taxonomy" id="2984331"/>
    <lineage>
        <taxon>Bacteria</taxon>
        <taxon>Pseudomonadati</taxon>
        <taxon>Pseudomonadota</taxon>
        <taxon>Alphaproteobacteria</taxon>
        <taxon>Rhodobacterales</taxon>
        <taxon>Paracoccaceae</taxon>
        <taxon>Albidovulum</taxon>
    </lineage>
</organism>